<proteinExistence type="predicted"/>
<evidence type="ECO:0000313" key="2">
    <source>
        <dbReference type="Proteomes" id="UP001055336"/>
    </source>
</evidence>
<dbReference type="RefSeq" id="WP_240258623.1">
    <property type="nucleotide sequence ID" value="NZ_CP092488.2"/>
</dbReference>
<dbReference type="Proteomes" id="UP001055336">
    <property type="component" value="Chromosome"/>
</dbReference>
<name>A0ABY3VLY1_9MYCO</name>
<sequence>MEDTVSEAVGQPSYDELLREFKLALNRALSGSIMPRTAIPDGPLTLALLDIAYAARNGQPTNYLVSRACFQFSRVAAASEGGAPSATAPLKAVS</sequence>
<gene>
    <name evidence="1" type="ORF">MKK62_17125</name>
</gene>
<protein>
    <submittedName>
        <fullName evidence="1">Uncharacterized protein</fullName>
    </submittedName>
</protein>
<reference evidence="1" key="1">
    <citation type="submission" date="2022-08" db="EMBL/GenBank/DDBJ databases">
        <title>Whole genome sequencing of non-tuberculosis mycobacteria type-strains.</title>
        <authorList>
            <person name="Igarashi Y."/>
            <person name="Osugi A."/>
            <person name="Mitarai S."/>
        </authorList>
    </citation>
    <scope>NUCLEOTIDE SEQUENCE</scope>
    <source>
        <strain evidence="1">DSM 45127</strain>
    </source>
</reference>
<accession>A0ABY3VLY1</accession>
<dbReference type="EMBL" id="CP092488">
    <property type="protein sequence ID" value="UMB68161.1"/>
    <property type="molecule type" value="Genomic_DNA"/>
</dbReference>
<evidence type="ECO:0000313" key="1">
    <source>
        <dbReference type="EMBL" id="UMB68161.1"/>
    </source>
</evidence>
<keyword evidence="2" id="KW-1185">Reference proteome</keyword>
<organism evidence="1 2">
    <name type="scientific">Mycobacterium paraterrae</name>
    <dbReference type="NCBI Taxonomy" id="577492"/>
    <lineage>
        <taxon>Bacteria</taxon>
        <taxon>Bacillati</taxon>
        <taxon>Actinomycetota</taxon>
        <taxon>Actinomycetes</taxon>
        <taxon>Mycobacteriales</taxon>
        <taxon>Mycobacteriaceae</taxon>
        <taxon>Mycobacterium</taxon>
    </lineage>
</organism>